<dbReference type="RefSeq" id="WP_151042587.1">
    <property type="nucleotide sequence ID" value="NZ_VZOT01000001.1"/>
</dbReference>
<keyword evidence="7" id="KW-0406">Ion transport</keyword>
<protein>
    <submittedName>
        <fullName evidence="17">TonB-dependent receptor</fullName>
    </submittedName>
</protein>
<evidence type="ECO:0000256" key="4">
    <source>
        <dbReference type="ARBA" id="ARBA00022452"/>
    </source>
</evidence>
<accession>A0A6A1R765</accession>
<dbReference type="Pfam" id="PF07715">
    <property type="entry name" value="Plug"/>
    <property type="match status" value="1"/>
</dbReference>
<evidence type="ECO:0000256" key="2">
    <source>
        <dbReference type="ARBA" id="ARBA00009810"/>
    </source>
</evidence>
<evidence type="ECO:0000256" key="10">
    <source>
        <dbReference type="ARBA" id="ARBA00023170"/>
    </source>
</evidence>
<comment type="similarity">
    <text evidence="2 12 13">Belongs to the TonB-dependent receptor family.</text>
</comment>
<dbReference type="InterPro" id="IPR000531">
    <property type="entry name" value="Beta-barrel_TonB"/>
</dbReference>
<evidence type="ECO:0000256" key="13">
    <source>
        <dbReference type="RuleBase" id="RU003357"/>
    </source>
</evidence>
<dbReference type="InterPro" id="IPR012910">
    <property type="entry name" value="Plug_dom"/>
</dbReference>
<keyword evidence="8 13" id="KW-0798">TonB box</keyword>
<evidence type="ECO:0000256" key="11">
    <source>
        <dbReference type="ARBA" id="ARBA00023237"/>
    </source>
</evidence>
<keyword evidence="9 12" id="KW-0472">Membrane</keyword>
<feature type="domain" description="TonB-dependent receptor plug" evidence="16">
    <location>
        <begin position="48"/>
        <end position="161"/>
    </location>
</feature>
<dbReference type="SUPFAM" id="SSF56935">
    <property type="entry name" value="Porins"/>
    <property type="match status" value="1"/>
</dbReference>
<evidence type="ECO:0000256" key="3">
    <source>
        <dbReference type="ARBA" id="ARBA00022448"/>
    </source>
</evidence>
<evidence type="ECO:0000256" key="12">
    <source>
        <dbReference type="PROSITE-ProRule" id="PRU01360"/>
    </source>
</evidence>
<evidence type="ECO:0000256" key="9">
    <source>
        <dbReference type="ARBA" id="ARBA00023136"/>
    </source>
</evidence>
<dbReference type="PROSITE" id="PS51257">
    <property type="entry name" value="PROKAR_LIPOPROTEIN"/>
    <property type="match status" value="1"/>
</dbReference>
<dbReference type="EMBL" id="VZOT01000001">
    <property type="protein sequence ID" value="KAB0588868.1"/>
    <property type="molecule type" value="Genomic_DNA"/>
</dbReference>
<evidence type="ECO:0000256" key="7">
    <source>
        <dbReference type="ARBA" id="ARBA00023065"/>
    </source>
</evidence>
<evidence type="ECO:0000313" key="17">
    <source>
        <dbReference type="EMBL" id="KAB0588868.1"/>
    </source>
</evidence>
<dbReference type="InterPro" id="IPR036942">
    <property type="entry name" value="Beta-barrel_TonB_sf"/>
</dbReference>
<dbReference type="AlphaFoldDB" id="A0A6A1R765"/>
<dbReference type="Pfam" id="PF00593">
    <property type="entry name" value="TonB_dep_Rec_b-barrel"/>
    <property type="match status" value="1"/>
</dbReference>
<evidence type="ECO:0000256" key="5">
    <source>
        <dbReference type="ARBA" id="ARBA00022692"/>
    </source>
</evidence>
<feature type="domain" description="TonB-dependent receptor-like beta-barrel" evidence="15">
    <location>
        <begin position="292"/>
        <end position="681"/>
    </location>
</feature>
<dbReference type="InterPro" id="IPR039426">
    <property type="entry name" value="TonB-dep_rcpt-like"/>
</dbReference>
<evidence type="ECO:0000259" key="16">
    <source>
        <dbReference type="Pfam" id="PF07715"/>
    </source>
</evidence>
<dbReference type="GO" id="GO:0015344">
    <property type="term" value="F:siderophore uptake transmembrane transporter activity"/>
    <property type="evidence" value="ECO:0007669"/>
    <property type="project" value="TreeGrafter"/>
</dbReference>
<reference evidence="17" key="1">
    <citation type="submission" date="2019-09" db="EMBL/GenBank/DDBJ databases">
        <title>Draft genome sequences of 48 bacterial type strains from the CCUG.</title>
        <authorList>
            <person name="Tunovic T."/>
            <person name="Pineiro-Iglesias B."/>
            <person name="Unosson C."/>
            <person name="Inganas E."/>
            <person name="Ohlen M."/>
            <person name="Cardew S."/>
            <person name="Jensie-Markopoulos S."/>
            <person name="Salva-Serra F."/>
            <person name="Jaen-Luchoro D."/>
            <person name="Karlsson R."/>
            <person name="Svensson-Stadler L."/>
            <person name="Chun J."/>
            <person name="Moore E."/>
        </authorList>
    </citation>
    <scope>NUCLEOTIDE SEQUENCE</scope>
    <source>
        <strain evidence="17">CCUG 15333</strain>
    </source>
</reference>
<feature type="chain" id="PRO_5025617481" evidence="14">
    <location>
        <begin position="28"/>
        <end position="725"/>
    </location>
</feature>
<dbReference type="Gene3D" id="2.40.170.20">
    <property type="entry name" value="TonB-dependent receptor, beta-barrel domain"/>
    <property type="match status" value="1"/>
</dbReference>
<sequence>MPQKSVPFFTRPTLLALAAAACASAIAQDNTQTLSEVVVSASGFEQQIKDAPASISVVTRQDLETKNFRDLADALQGVEGIDVRGGTGKTGGFDISIRGMPSDYTLILVDGRRVSAAGDTTPNGFGASQTSLIPPLSAIERIEVVRGPMSTLYGSDAMGGVINIITRKIAKEWGGSVQIEGSLPEHSNQGAAQKTSFYLNGPIQQDKLGIAIRGNYYNRDKSELDLPAGASAGSYKGIAPPKSDQYTLGAKFTLSPAAGHELWLDVETARTKYDNRHCELGSVDGTARNDCGKPSNTAHGYKDYLRFDREQLAIGYKGHFSIGNFETSLSRTTNDTKGRTLPTEAFGQNDPLRYLIGTDRKLKSTSTIWDTKLTSPLGERHLLTAGSQLVHAVAEDGLPQLKGTPRFKQDTWAVFAEDEWSITDTLIATGGLRYDHHDKFGGHWNPRAYLVWNATDVFTFKGGISKGFRAPKINQLVDGPSGVSGQGQTITYGNPNLKPEESTSTELGMLFNNQQGWTGNITAFHNKLKNKISSDSCVGILPGCAGSSTFYINRDRAKTWGFELGTKYVFSPEWDIAANYTWTDSELLQDGEVIGKLSDTAKHVANLTLNWKPSQQWSVWSRVEYRGHSRRFDTKPKANDPDNLKAYELFNNELKAYTLVHLGANYKVNKNVTLSANIYNLLDKDFNKYQKIGNTWYNDYYMGGRSVKGSAPEGRTLWLKANIEF</sequence>
<dbReference type="PANTHER" id="PTHR30069:SF53">
    <property type="entry name" value="COLICIN I RECEPTOR-RELATED"/>
    <property type="match status" value="1"/>
</dbReference>
<dbReference type="CDD" id="cd01347">
    <property type="entry name" value="ligand_gated_channel"/>
    <property type="match status" value="1"/>
</dbReference>
<keyword evidence="6 14" id="KW-0732">Signal</keyword>
<keyword evidence="10 17" id="KW-0675">Receptor</keyword>
<keyword evidence="5 12" id="KW-0812">Transmembrane</keyword>
<dbReference type="GO" id="GO:0009279">
    <property type="term" value="C:cell outer membrane"/>
    <property type="evidence" value="ECO:0007669"/>
    <property type="project" value="UniProtKB-SubCell"/>
</dbReference>
<dbReference type="PROSITE" id="PS52016">
    <property type="entry name" value="TONB_DEPENDENT_REC_3"/>
    <property type="match status" value="1"/>
</dbReference>
<dbReference type="GO" id="GO:0044718">
    <property type="term" value="P:siderophore transmembrane transport"/>
    <property type="evidence" value="ECO:0007669"/>
    <property type="project" value="TreeGrafter"/>
</dbReference>
<gene>
    <name evidence="17" type="ORF">F7P80_02945</name>
</gene>
<name>A0A6A1R765_9BURK</name>
<evidence type="ECO:0000259" key="15">
    <source>
        <dbReference type="Pfam" id="PF00593"/>
    </source>
</evidence>
<dbReference type="Gene3D" id="2.170.130.10">
    <property type="entry name" value="TonB-dependent receptor, plug domain"/>
    <property type="match status" value="1"/>
</dbReference>
<keyword evidence="3 12" id="KW-0813">Transport</keyword>
<evidence type="ECO:0000256" key="14">
    <source>
        <dbReference type="SAM" id="SignalP"/>
    </source>
</evidence>
<proteinExistence type="inferred from homology"/>
<dbReference type="InterPro" id="IPR037066">
    <property type="entry name" value="Plug_dom_sf"/>
</dbReference>
<feature type="signal peptide" evidence="14">
    <location>
        <begin position="1"/>
        <end position="27"/>
    </location>
</feature>
<keyword evidence="4 12" id="KW-1134">Transmembrane beta strand</keyword>
<keyword evidence="11 12" id="KW-0998">Cell outer membrane</keyword>
<dbReference type="PANTHER" id="PTHR30069">
    <property type="entry name" value="TONB-DEPENDENT OUTER MEMBRANE RECEPTOR"/>
    <property type="match status" value="1"/>
</dbReference>
<evidence type="ECO:0000256" key="6">
    <source>
        <dbReference type="ARBA" id="ARBA00022729"/>
    </source>
</evidence>
<organism evidence="17">
    <name type="scientific">Comamonas kerstersii</name>
    <dbReference type="NCBI Taxonomy" id="225992"/>
    <lineage>
        <taxon>Bacteria</taxon>
        <taxon>Pseudomonadati</taxon>
        <taxon>Pseudomonadota</taxon>
        <taxon>Betaproteobacteria</taxon>
        <taxon>Burkholderiales</taxon>
        <taxon>Comamonadaceae</taxon>
        <taxon>Comamonas</taxon>
    </lineage>
</organism>
<comment type="subcellular location">
    <subcellularLocation>
        <location evidence="1 12">Cell outer membrane</location>
        <topology evidence="1 12">Multi-pass membrane protein</topology>
    </subcellularLocation>
</comment>
<comment type="caution">
    <text evidence="17">The sequence shown here is derived from an EMBL/GenBank/DDBJ whole genome shotgun (WGS) entry which is preliminary data.</text>
</comment>
<evidence type="ECO:0000256" key="1">
    <source>
        <dbReference type="ARBA" id="ARBA00004571"/>
    </source>
</evidence>
<evidence type="ECO:0000256" key="8">
    <source>
        <dbReference type="ARBA" id="ARBA00023077"/>
    </source>
</evidence>